<dbReference type="Proteomes" id="UP001212841">
    <property type="component" value="Unassembled WGS sequence"/>
</dbReference>
<dbReference type="InterPro" id="IPR003593">
    <property type="entry name" value="AAA+_ATPase"/>
</dbReference>
<dbReference type="Gene3D" id="1.10.8.60">
    <property type="match status" value="1"/>
</dbReference>
<keyword evidence="2" id="KW-0547">Nucleotide-binding</keyword>
<comment type="similarity">
    <text evidence="1">Belongs to the AAA ATPase family.</text>
</comment>
<reference evidence="6" key="1">
    <citation type="submission" date="2020-05" db="EMBL/GenBank/DDBJ databases">
        <title>Phylogenomic resolution of chytrid fungi.</title>
        <authorList>
            <person name="Stajich J.E."/>
            <person name="Amses K."/>
            <person name="Simmons R."/>
            <person name="Seto K."/>
            <person name="Myers J."/>
            <person name="Bonds A."/>
            <person name="Quandt C.A."/>
            <person name="Barry K."/>
            <person name="Liu P."/>
            <person name="Grigoriev I."/>
            <person name="Longcore J.E."/>
            <person name="James T.Y."/>
        </authorList>
    </citation>
    <scope>NUCLEOTIDE SEQUENCE</scope>
    <source>
        <strain evidence="6">JEL0318</strain>
    </source>
</reference>
<dbReference type="PANTHER" id="PTHR23077:SF171">
    <property type="entry name" value="NUCLEAR VALOSIN-CONTAINING PROTEIN-LIKE"/>
    <property type="match status" value="1"/>
</dbReference>
<dbReference type="Gene3D" id="3.40.50.300">
    <property type="entry name" value="P-loop containing nucleotide triphosphate hydrolases"/>
    <property type="match status" value="2"/>
</dbReference>
<dbReference type="EMBL" id="JADGJD010000392">
    <property type="protein sequence ID" value="KAJ3051475.1"/>
    <property type="molecule type" value="Genomic_DNA"/>
</dbReference>
<dbReference type="SUPFAM" id="SSF52540">
    <property type="entry name" value="P-loop containing nucleoside triphosphate hydrolases"/>
    <property type="match status" value="1"/>
</dbReference>
<evidence type="ECO:0000256" key="3">
    <source>
        <dbReference type="ARBA" id="ARBA00022840"/>
    </source>
</evidence>
<gene>
    <name evidence="6" type="primary">CDC48B</name>
    <name evidence="6" type="ORF">HK097_007520</name>
</gene>
<name>A0AAD5SBH0_9FUNG</name>
<dbReference type="InterPro" id="IPR003959">
    <property type="entry name" value="ATPase_AAA_core"/>
</dbReference>
<dbReference type="GO" id="GO:0005524">
    <property type="term" value="F:ATP binding"/>
    <property type="evidence" value="ECO:0007669"/>
    <property type="project" value="UniProtKB-KW"/>
</dbReference>
<keyword evidence="6" id="KW-0132">Cell division</keyword>
<dbReference type="InterPro" id="IPR050168">
    <property type="entry name" value="AAA_ATPase_domain"/>
</dbReference>
<comment type="caution">
    <text evidence="6">The sequence shown here is derived from an EMBL/GenBank/DDBJ whole genome shotgun (WGS) entry which is preliminary data.</text>
</comment>
<dbReference type="GO" id="GO:0051301">
    <property type="term" value="P:cell division"/>
    <property type="evidence" value="ECO:0007669"/>
    <property type="project" value="UniProtKB-KW"/>
</dbReference>
<protein>
    <submittedName>
        <fullName evidence="6">Cell division control protein 48 B</fullName>
    </submittedName>
</protein>
<organism evidence="6 7">
    <name type="scientific">Rhizophlyctis rosea</name>
    <dbReference type="NCBI Taxonomy" id="64517"/>
    <lineage>
        <taxon>Eukaryota</taxon>
        <taxon>Fungi</taxon>
        <taxon>Fungi incertae sedis</taxon>
        <taxon>Chytridiomycota</taxon>
        <taxon>Chytridiomycota incertae sedis</taxon>
        <taxon>Chytridiomycetes</taxon>
        <taxon>Rhizophlyctidales</taxon>
        <taxon>Rhizophlyctidaceae</taxon>
        <taxon>Rhizophlyctis</taxon>
    </lineage>
</organism>
<evidence type="ECO:0000256" key="1">
    <source>
        <dbReference type="ARBA" id="ARBA00006914"/>
    </source>
</evidence>
<evidence type="ECO:0000313" key="7">
    <source>
        <dbReference type="Proteomes" id="UP001212841"/>
    </source>
</evidence>
<keyword evidence="7" id="KW-1185">Reference proteome</keyword>
<evidence type="ECO:0000256" key="2">
    <source>
        <dbReference type="ARBA" id="ARBA00022741"/>
    </source>
</evidence>
<dbReference type="GO" id="GO:0016887">
    <property type="term" value="F:ATP hydrolysis activity"/>
    <property type="evidence" value="ECO:0007669"/>
    <property type="project" value="InterPro"/>
</dbReference>
<feature type="compositionally biased region" description="Low complexity" evidence="4">
    <location>
        <begin position="1"/>
        <end position="21"/>
    </location>
</feature>
<keyword evidence="6" id="KW-0131">Cell cycle</keyword>
<evidence type="ECO:0000259" key="5">
    <source>
        <dbReference type="SMART" id="SM00382"/>
    </source>
</evidence>
<dbReference type="SMART" id="SM00382">
    <property type="entry name" value="AAA"/>
    <property type="match status" value="1"/>
</dbReference>
<proteinExistence type="inferred from homology"/>
<keyword evidence="3" id="KW-0067">ATP-binding</keyword>
<accession>A0AAD5SBH0</accession>
<evidence type="ECO:0000256" key="4">
    <source>
        <dbReference type="SAM" id="MobiDB-lite"/>
    </source>
</evidence>
<sequence>MFQVVSVTSNSSDSTPSAPYSRCGPDAMIELLPPGSGRPRQGSFGGYTDEVNDLNGLLETTFTHNMLYQQFSIQPARAILVTGPRGIGKSQLINSVVNALPSVSIFDFSLLESIHPADNSSSGDVSALKQTFQRALLTAPAIVIIEDLDVLSEPFKSIDLDRNAIARQLADEIRLLTATSKVCVITSCESMARLPLSLRRINIGEGDGFDRIVSLTMPTRQQREDIALELLKNVPLAKDDNVAHNADLRHAYAHMISQNTVGYVARDLANLVSKATEHAAVRSSRRTAQPRIDDPAVNALAEGVATLQIQEPASPALNWTEDFARASKSIKPFHADAGGLETKKPVGGWEQIGGYDAIKERLIKLARWPLERPEVFERLGIQPPSGVL</sequence>
<feature type="domain" description="AAA+ ATPase" evidence="5">
    <location>
        <begin position="75"/>
        <end position="207"/>
    </location>
</feature>
<dbReference type="InterPro" id="IPR027417">
    <property type="entry name" value="P-loop_NTPase"/>
</dbReference>
<feature type="region of interest" description="Disordered" evidence="4">
    <location>
        <begin position="1"/>
        <end position="24"/>
    </location>
</feature>
<feature type="non-terminal residue" evidence="6">
    <location>
        <position position="388"/>
    </location>
</feature>
<dbReference type="Pfam" id="PF00004">
    <property type="entry name" value="AAA"/>
    <property type="match status" value="1"/>
</dbReference>
<evidence type="ECO:0000313" key="6">
    <source>
        <dbReference type="EMBL" id="KAJ3051475.1"/>
    </source>
</evidence>
<dbReference type="AlphaFoldDB" id="A0AAD5SBH0"/>
<dbReference type="PANTHER" id="PTHR23077">
    <property type="entry name" value="AAA-FAMILY ATPASE"/>
    <property type="match status" value="1"/>
</dbReference>